<comment type="caution">
    <text evidence="2">The sequence shown here is derived from an EMBL/GenBank/DDBJ whole genome shotgun (WGS) entry which is preliminary data.</text>
</comment>
<feature type="transmembrane region" description="Helical" evidence="1">
    <location>
        <begin position="249"/>
        <end position="272"/>
    </location>
</feature>
<name>A0ABV5ZVC6_9PSEU</name>
<organism evidence="2 3">
    <name type="scientific">Allokutzneria oryzae</name>
    <dbReference type="NCBI Taxonomy" id="1378989"/>
    <lineage>
        <taxon>Bacteria</taxon>
        <taxon>Bacillati</taxon>
        <taxon>Actinomycetota</taxon>
        <taxon>Actinomycetes</taxon>
        <taxon>Pseudonocardiales</taxon>
        <taxon>Pseudonocardiaceae</taxon>
        <taxon>Allokutzneria</taxon>
    </lineage>
</organism>
<keyword evidence="1" id="KW-0472">Membrane</keyword>
<dbReference type="EMBL" id="JBHLZU010000010">
    <property type="protein sequence ID" value="MFB9904855.1"/>
    <property type="molecule type" value="Genomic_DNA"/>
</dbReference>
<accession>A0ABV5ZVC6</accession>
<proteinExistence type="predicted"/>
<evidence type="ECO:0000256" key="1">
    <source>
        <dbReference type="SAM" id="Phobius"/>
    </source>
</evidence>
<feature type="transmembrane region" description="Helical" evidence="1">
    <location>
        <begin position="21"/>
        <end position="40"/>
    </location>
</feature>
<keyword evidence="3" id="KW-1185">Reference proteome</keyword>
<feature type="transmembrane region" description="Helical" evidence="1">
    <location>
        <begin position="102"/>
        <end position="128"/>
    </location>
</feature>
<evidence type="ECO:0000313" key="2">
    <source>
        <dbReference type="EMBL" id="MFB9904855.1"/>
    </source>
</evidence>
<dbReference type="RefSeq" id="WP_377852054.1">
    <property type="nucleotide sequence ID" value="NZ_JBHLZU010000010.1"/>
</dbReference>
<sequence>MNGLVKAEFRKIFSTNLWWGMLIPGALVTLAFAAGGAWLGTLGINIQDIDGQIPLALPTFASGLTFGTLFSALVGVIAVTGEFRHRTITTTYLTAGSRDSVLVAKLIAYAVLGALYGVTAAVFGSIGAVLGSGGDGFPSLVSWLAICAVGVISSVLWALFGVGLGSLVSSQLGAVLGLVLYTQLAEGALSAILRSQGAEEIAPFLPYTAGNSMTMDLALSLFFGDLPARLADSPLVSQLRAGLADGGPIWWGSALVFLGYTVVVVLAGSMVAKQRDIT</sequence>
<keyword evidence="1" id="KW-0812">Transmembrane</keyword>
<reference evidence="2 3" key="1">
    <citation type="submission" date="2024-09" db="EMBL/GenBank/DDBJ databases">
        <authorList>
            <person name="Sun Q."/>
            <person name="Mori K."/>
        </authorList>
    </citation>
    <scope>NUCLEOTIDE SEQUENCE [LARGE SCALE GENOMIC DNA]</scope>
    <source>
        <strain evidence="2 3">TBRC 7907</strain>
    </source>
</reference>
<feature type="transmembrane region" description="Helical" evidence="1">
    <location>
        <begin position="172"/>
        <end position="193"/>
    </location>
</feature>
<gene>
    <name evidence="2" type="ORF">ACFFQA_13010</name>
</gene>
<feature type="transmembrane region" description="Helical" evidence="1">
    <location>
        <begin position="60"/>
        <end position="81"/>
    </location>
</feature>
<keyword evidence="1" id="KW-1133">Transmembrane helix</keyword>
<protein>
    <submittedName>
        <fullName evidence="2">ABC transporter permease</fullName>
    </submittedName>
</protein>
<evidence type="ECO:0000313" key="3">
    <source>
        <dbReference type="Proteomes" id="UP001589693"/>
    </source>
</evidence>
<feature type="transmembrane region" description="Helical" evidence="1">
    <location>
        <begin position="140"/>
        <end position="160"/>
    </location>
</feature>
<dbReference type="Proteomes" id="UP001589693">
    <property type="component" value="Unassembled WGS sequence"/>
</dbReference>